<name>A0A3P7JQL0_STRVU</name>
<evidence type="ECO:0000313" key="1">
    <source>
        <dbReference type="EMBL" id="VDM81004.1"/>
    </source>
</evidence>
<reference evidence="1 2" key="1">
    <citation type="submission" date="2018-11" db="EMBL/GenBank/DDBJ databases">
        <authorList>
            <consortium name="Pathogen Informatics"/>
        </authorList>
    </citation>
    <scope>NUCLEOTIDE SEQUENCE [LARGE SCALE GENOMIC DNA]</scope>
</reference>
<gene>
    <name evidence="1" type="ORF">SVUK_LOCUS16002</name>
</gene>
<proteinExistence type="predicted"/>
<evidence type="ECO:0000313" key="2">
    <source>
        <dbReference type="Proteomes" id="UP000270094"/>
    </source>
</evidence>
<accession>A0A3P7JQL0</accession>
<dbReference type="OrthoDB" id="5874059at2759"/>
<sequence length="88" mass="10135">MDMGSYIANLLNSSGKSSCFIYNWIQRIDYDKITDENAENFNQSCIPACECVENRMLQMTTSPDFSEKINYSFRVEASFTDLEIASDY</sequence>
<dbReference type="AlphaFoldDB" id="A0A3P7JQL0"/>
<keyword evidence="2" id="KW-1185">Reference proteome</keyword>
<dbReference type="Proteomes" id="UP000270094">
    <property type="component" value="Unassembled WGS sequence"/>
</dbReference>
<protein>
    <submittedName>
        <fullName evidence="1">Uncharacterized protein</fullName>
    </submittedName>
</protein>
<dbReference type="EMBL" id="UYYB01111040">
    <property type="protein sequence ID" value="VDM81004.1"/>
    <property type="molecule type" value="Genomic_DNA"/>
</dbReference>
<organism evidence="1 2">
    <name type="scientific">Strongylus vulgaris</name>
    <name type="common">Blood worm</name>
    <dbReference type="NCBI Taxonomy" id="40348"/>
    <lineage>
        <taxon>Eukaryota</taxon>
        <taxon>Metazoa</taxon>
        <taxon>Ecdysozoa</taxon>
        <taxon>Nematoda</taxon>
        <taxon>Chromadorea</taxon>
        <taxon>Rhabditida</taxon>
        <taxon>Rhabditina</taxon>
        <taxon>Rhabditomorpha</taxon>
        <taxon>Strongyloidea</taxon>
        <taxon>Strongylidae</taxon>
        <taxon>Strongylus</taxon>
    </lineage>
</organism>